<evidence type="ECO:0000259" key="6">
    <source>
        <dbReference type="Pfam" id="PF04542"/>
    </source>
</evidence>
<accession>A0A099KNB9</accession>
<organism evidence="8 9">
    <name type="scientific">Colwellia psychrerythraea</name>
    <name type="common">Vibrio psychroerythus</name>
    <dbReference type="NCBI Taxonomy" id="28229"/>
    <lineage>
        <taxon>Bacteria</taxon>
        <taxon>Pseudomonadati</taxon>
        <taxon>Pseudomonadota</taxon>
        <taxon>Gammaproteobacteria</taxon>
        <taxon>Alteromonadales</taxon>
        <taxon>Colwelliaceae</taxon>
        <taxon>Colwellia</taxon>
    </lineage>
</organism>
<dbReference type="InterPro" id="IPR039425">
    <property type="entry name" value="RNA_pol_sigma-70-like"/>
</dbReference>
<keyword evidence="5" id="KW-0804">Transcription</keyword>
<dbReference type="OrthoDB" id="9784272at2"/>
<evidence type="ECO:0000259" key="7">
    <source>
        <dbReference type="Pfam" id="PF08281"/>
    </source>
</evidence>
<dbReference type="Pfam" id="PF08281">
    <property type="entry name" value="Sigma70_r4_2"/>
    <property type="match status" value="1"/>
</dbReference>
<comment type="caution">
    <text evidence="8">The sequence shown here is derived from an EMBL/GenBank/DDBJ whole genome shotgun (WGS) entry which is preliminary data.</text>
</comment>
<feature type="domain" description="RNA polymerase sigma factor 70 region 4 type 2" evidence="7">
    <location>
        <begin position="122"/>
        <end position="170"/>
    </location>
</feature>
<dbReference type="Gene3D" id="1.10.1740.10">
    <property type="match status" value="1"/>
</dbReference>
<name>A0A099KNB9_COLPS</name>
<dbReference type="InterPro" id="IPR036388">
    <property type="entry name" value="WH-like_DNA-bd_sf"/>
</dbReference>
<evidence type="ECO:0000256" key="2">
    <source>
        <dbReference type="ARBA" id="ARBA00023015"/>
    </source>
</evidence>
<dbReference type="InterPro" id="IPR013249">
    <property type="entry name" value="RNA_pol_sigma70_r4_t2"/>
</dbReference>
<dbReference type="GO" id="GO:0006352">
    <property type="term" value="P:DNA-templated transcription initiation"/>
    <property type="evidence" value="ECO:0007669"/>
    <property type="project" value="InterPro"/>
</dbReference>
<dbReference type="Gene3D" id="1.10.10.10">
    <property type="entry name" value="Winged helix-like DNA-binding domain superfamily/Winged helix DNA-binding domain"/>
    <property type="match status" value="1"/>
</dbReference>
<evidence type="ECO:0000256" key="4">
    <source>
        <dbReference type="ARBA" id="ARBA00023125"/>
    </source>
</evidence>
<keyword evidence="2" id="KW-0805">Transcription regulation</keyword>
<dbReference type="PATRIC" id="fig|28229.3.peg.2922"/>
<keyword evidence="4" id="KW-0238">DNA-binding</keyword>
<evidence type="ECO:0000256" key="3">
    <source>
        <dbReference type="ARBA" id="ARBA00023082"/>
    </source>
</evidence>
<protein>
    <submittedName>
        <fullName evidence="8">RNA polymerase, sigma-24 subunit, RpoE, ECF subfamily</fullName>
    </submittedName>
</protein>
<dbReference type="CDD" id="cd06171">
    <property type="entry name" value="Sigma70_r4"/>
    <property type="match status" value="1"/>
</dbReference>
<dbReference type="SUPFAM" id="SSF88946">
    <property type="entry name" value="Sigma2 domain of RNA polymerase sigma factors"/>
    <property type="match status" value="1"/>
</dbReference>
<dbReference type="Proteomes" id="UP000029868">
    <property type="component" value="Unassembled WGS sequence"/>
</dbReference>
<sequence length="182" mass="21191">MFDEKELMFQVKAGQLDKLATLFENNKVQLFNYFIRRGNNRALSEDLVQETFMRILAYRTNFNGSSTFKSWMYGIARNTVAEHYRKNKNQALNCDMDDEELTNAQTLGEEFEAKQQSAIFKKSLASISPEDREIILLSRFQQLNYQEISSLLDCNLNTLKSRMRNAISKLQLSYQQLVGENS</sequence>
<dbReference type="InterPro" id="IPR013325">
    <property type="entry name" value="RNA_pol_sigma_r2"/>
</dbReference>
<keyword evidence="3" id="KW-0731">Sigma factor</keyword>
<dbReference type="SUPFAM" id="SSF88659">
    <property type="entry name" value="Sigma3 and sigma4 domains of RNA polymerase sigma factors"/>
    <property type="match status" value="1"/>
</dbReference>
<evidence type="ECO:0000313" key="8">
    <source>
        <dbReference type="EMBL" id="KGJ91720.1"/>
    </source>
</evidence>
<dbReference type="PANTHER" id="PTHR43133">
    <property type="entry name" value="RNA POLYMERASE ECF-TYPE SIGMA FACTO"/>
    <property type="match status" value="1"/>
</dbReference>
<dbReference type="GO" id="GO:0016987">
    <property type="term" value="F:sigma factor activity"/>
    <property type="evidence" value="ECO:0007669"/>
    <property type="project" value="UniProtKB-KW"/>
</dbReference>
<feature type="domain" description="RNA polymerase sigma-70 region 2" evidence="6">
    <location>
        <begin position="22"/>
        <end position="88"/>
    </location>
</feature>
<dbReference type="InterPro" id="IPR007627">
    <property type="entry name" value="RNA_pol_sigma70_r2"/>
</dbReference>
<gene>
    <name evidence="8" type="ORF">GAB14E_3202</name>
</gene>
<dbReference type="NCBIfam" id="TIGR02937">
    <property type="entry name" value="sigma70-ECF"/>
    <property type="match status" value="1"/>
</dbReference>
<dbReference type="Pfam" id="PF04542">
    <property type="entry name" value="Sigma70_r2"/>
    <property type="match status" value="1"/>
</dbReference>
<reference evidence="8 9" key="1">
    <citation type="submission" date="2014-08" db="EMBL/GenBank/DDBJ databases">
        <title>Genomic and Phenotypic Diversity of Colwellia psychrerythraea strains from Disparate Marine Basins.</title>
        <authorList>
            <person name="Techtmann S.M."/>
            <person name="Stelling S.C."/>
            <person name="Utturkar S.M."/>
            <person name="Alshibli N."/>
            <person name="Harris A."/>
            <person name="Brown S.D."/>
            <person name="Hazen T.C."/>
        </authorList>
    </citation>
    <scope>NUCLEOTIDE SEQUENCE [LARGE SCALE GENOMIC DNA]</scope>
    <source>
        <strain evidence="8 9">GAB14E</strain>
    </source>
</reference>
<evidence type="ECO:0000313" key="9">
    <source>
        <dbReference type="Proteomes" id="UP000029868"/>
    </source>
</evidence>
<evidence type="ECO:0000256" key="5">
    <source>
        <dbReference type="ARBA" id="ARBA00023163"/>
    </source>
</evidence>
<comment type="similarity">
    <text evidence="1">Belongs to the sigma-70 factor family. ECF subfamily.</text>
</comment>
<proteinExistence type="inferred from homology"/>
<dbReference type="AlphaFoldDB" id="A0A099KNB9"/>
<dbReference type="RefSeq" id="WP_033082931.1">
    <property type="nucleotide sequence ID" value="NZ_JQEC01000040.1"/>
</dbReference>
<dbReference type="GO" id="GO:0003677">
    <property type="term" value="F:DNA binding"/>
    <property type="evidence" value="ECO:0007669"/>
    <property type="project" value="UniProtKB-KW"/>
</dbReference>
<dbReference type="InterPro" id="IPR014284">
    <property type="entry name" value="RNA_pol_sigma-70_dom"/>
</dbReference>
<dbReference type="EMBL" id="JQEC01000040">
    <property type="protein sequence ID" value="KGJ91720.1"/>
    <property type="molecule type" value="Genomic_DNA"/>
</dbReference>
<dbReference type="InterPro" id="IPR013324">
    <property type="entry name" value="RNA_pol_sigma_r3/r4-like"/>
</dbReference>
<dbReference type="PANTHER" id="PTHR43133:SF8">
    <property type="entry name" value="RNA POLYMERASE SIGMA FACTOR HI_1459-RELATED"/>
    <property type="match status" value="1"/>
</dbReference>
<evidence type="ECO:0000256" key="1">
    <source>
        <dbReference type="ARBA" id="ARBA00010641"/>
    </source>
</evidence>